<evidence type="ECO:0000313" key="1">
    <source>
        <dbReference type="EMBL" id="KAJ9143277.1"/>
    </source>
</evidence>
<dbReference type="AlphaFoldDB" id="A0AA38VNW1"/>
<name>A0AA38VNW1_9PEZI</name>
<organism evidence="1 2">
    <name type="scientific">Coniochaeta hoffmannii</name>
    <dbReference type="NCBI Taxonomy" id="91930"/>
    <lineage>
        <taxon>Eukaryota</taxon>
        <taxon>Fungi</taxon>
        <taxon>Dikarya</taxon>
        <taxon>Ascomycota</taxon>
        <taxon>Pezizomycotina</taxon>
        <taxon>Sordariomycetes</taxon>
        <taxon>Sordariomycetidae</taxon>
        <taxon>Coniochaetales</taxon>
        <taxon>Coniochaetaceae</taxon>
        <taxon>Coniochaeta</taxon>
    </lineage>
</organism>
<keyword evidence="2" id="KW-1185">Reference proteome</keyword>
<gene>
    <name evidence="1" type="ORF">NKR19_g6872</name>
</gene>
<proteinExistence type="predicted"/>
<dbReference type="EMBL" id="JANBVN010000112">
    <property type="protein sequence ID" value="KAJ9143277.1"/>
    <property type="molecule type" value="Genomic_DNA"/>
</dbReference>
<evidence type="ECO:0000313" key="2">
    <source>
        <dbReference type="Proteomes" id="UP001174691"/>
    </source>
</evidence>
<dbReference type="Proteomes" id="UP001174691">
    <property type="component" value="Unassembled WGS sequence"/>
</dbReference>
<accession>A0AA38VNW1</accession>
<reference evidence="1" key="1">
    <citation type="submission" date="2022-07" db="EMBL/GenBank/DDBJ databases">
        <title>Fungi with potential for degradation of polypropylene.</title>
        <authorList>
            <person name="Gostincar C."/>
        </authorList>
    </citation>
    <scope>NUCLEOTIDE SEQUENCE</scope>
    <source>
        <strain evidence="1">EXF-13287</strain>
    </source>
</reference>
<protein>
    <submittedName>
        <fullName evidence="1">Six-bladed beta-propeller, TolB-like protein</fullName>
    </submittedName>
</protein>
<comment type="caution">
    <text evidence="1">The sequence shown here is derived from an EMBL/GenBank/DDBJ whole genome shotgun (WGS) entry which is preliminary data.</text>
</comment>
<sequence>MSGPAGCKIEDFRKPRLRKCPFDLNSISWKDAKVLGCGVDGWVWRVHFGDRGPFALKLFWVADRPVEEEYFAVQQECQAVAHLQMMQAAVDQANREGGTHPVLLYPDPKTHEDAMANVFAFAEENRLNPPGPEARERDRLVPITSIPRMAKCYGWLRFNTDEILPRIPRKLRPRGVVIEKAERYIEPGKEHIAIVYEYIEDGENDPSKVEEFLEFMYLAGFCFASSHGRNWKHSILVDHSDFIGIASYGWHRSRYRKLPVSYVLRT</sequence>